<name>U2L1Q8_TRESO</name>
<dbReference type="AlphaFoldDB" id="U2L1Q8"/>
<sequence>MRTHSAAFTAHCVIGHARCKWRGELRAYALVAIRGTDAVSLLGITVAHFCRAKIRSFAVHGCTANDHRSDLL</sequence>
<accession>U2L1Q8</accession>
<evidence type="ECO:0000313" key="1">
    <source>
        <dbReference type="EMBL" id="ERF60881.1"/>
    </source>
</evidence>
<dbReference type="Proteomes" id="UP000016412">
    <property type="component" value="Unassembled WGS sequence"/>
</dbReference>
<comment type="caution">
    <text evidence="1">The sequence shown here is derived from an EMBL/GenBank/DDBJ whole genome shotgun (WGS) entry which is preliminary data.</text>
</comment>
<dbReference type="EMBL" id="AUZJ01000025">
    <property type="protein sequence ID" value="ERF60881.1"/>
    <property type="molecule type" value="Genomic_DNA"/>
</dbReference>
<protein>
    <submittedName>
        <fullName evidence="1">Uncharacterized protein</fullName>
    </submittedName>
</protein>
<evidence type="ECO:0000313" key="4">
    <source>
        <dbReference type="Proteomes" id="UP000016646"/>
    </source>
</evidence>
<dbReference type="Proteomes" id="UP000016646">
    <property type="component" value="Unassembled WGS sequence"/>
</dbReference>
<dbReference type="PATRIC" id="fig|1125725.3.peg.1135"/>
<keyword evidence="4" id="KW-1185">Reference proteome</keyword>
<dbReference type="EMBL" id="AVQI01000080">
    <property type="protein sequence ID" value="ERJ98462.1"/>
    <property type="molecule type" value="Genomic_DNA"/>
</dbReference>
<evidence type="ECO:0000313" key="2">
    <source>
        <dbReference type="EMBL" id="ERJ98462.1"/>
    </source>
</evidence>
<dbReference type="STRING" id="1125725.HMPREF1325_0024"/>
<gene>
    <name evidence="2" type="ORF">HMPREF0860_0265</name>
    <name evidence="1" type="ORF">HMPREF1325_0024</name>
</gene>
<evidence type="ECO:0000313" key="3">
    <source>
        <dbReference type="Proteomes" id="UP000016412"/>
    </source>
</evidence>
<reference evidence="3 4" key="1">
    <citation type="submission" date="2013-08" db="EMBL/GenBank/DDBJ databases">
        <authorList>
            <person name="Durkin A.S."/>
            <person name="Haft D.R."/>
            <person name="McCorrison J."/>
            <person name="Torralba M."/>
            <person name="Gillis M."/>
            <person name="Haft D.H."/>
            <person name="Methe B."/>
            <person name="Sutton G."/>
            <person name="Nelson K.E."/>
        </authorList>
    </citation>
    <scope>NUCLEOTIDE SEQUENCE [LARGE SCALE GENOMIC DNA]</scope>
    <source>
        <strain evidence="2 4">ATCC 35536</strain>
        <strain evidence="1 3">VPI DR56BR1116</strain>
    </source>
</reference>
<proteinExistence type="predicted"/>
<organism evidence="1 3">
    <name type="scientific">Treponema socranskii subsp. socranskii VPI DR56BR1116 = ATCC 35536</name>
    <dbReference type="NCBI Taxonomy" id="1125725"/>
    <lineage>
        <taxon>Bacteria</taxon>
        <taxon>Pseudomonadati</taxon>
        <taxon>Spirochaetota</taxon>
        <taxon>Spirochaetia</taxon>
        <taxon>Spirochaetales</taxon>
        <taxon>Treponemataceae</taxon>
        <taxon>Treponema</taxon>
    </lineage>
</organism>